<protein>
    <submittedName>
        <fullName evidence="1">Uncharacterized protein</fullName>
    </submittedName>
</protein>
<dbReference type="EMBL" id="DUJN01000006">
    <property type="protein sequence ID" value="HII61346.1"/>
    <property type="molecule type" value="Genomic_DNA"/>
</dbReference>
<organism evidence="1 2">
    <name type="scientific">Pyrococcus horikoshii</name>
    <dbReference type="NCBI Taxonomy" id="53953"/>
    <lineage>
        <taxon>Archaea</taxon>
        <taxon>Methanobacteriati</taxon>
        <taxon>Methanobacteriota</taxon>
        <taxon>Thermococci</taxon>
        <taxon>Thermococcales</taxon>
        <taxon>Thermococcaceae</taxon>
        <taxon>Pyrococcus</taxon>
    </lineage>
</organism>
<comment type="caution">
    <text evidence="1">The sequence shown here is derived from an EMBL/GenBank/DDBJ whole genome shotgun (WGS) entry which is preliminary data.</text>
</comment>
<accession>A0A832T4L8</accession>
<evidence type="ECO:0000313" key="2">
    <source>
        <dbReference type="Proteomes" id="UP000617544"/>
    </source>
</evidence>
<sequence>MKLQEWMAVILFNKFRLKAVGGMVTENATTLRGLVTQREGEEKLIIFSKSSFRCWAWL</sequence>
<proteinExistence type="predicted"/>
<name>A0A832T4L8_PYRHR</name>
<evidence type="ECO:0000313" key="1">
    <source>
        <dbReference type="EMBL" id="HII61346.1"/>
    </source>
</evidence>
<dbReference type="AlphaFoldDB" id="A0A832T4L8"/>
<dbReference type="Proteomes" id="UP000617544">
    <property type="component" value="Unassembled WGS sequence"/>
</dbReference>
<gene>
    <name evidence="1" type="ORF">HA331_06330</name>
</gene>
<reference evidence="1" key="1">
    <citation type="journal article" date="2020" name="bioRxiv">
        <title>A rank-normalized archaeal taxonomy based on genome phylogeny resolves widespread incomplete and uneven classifications.</title>
        <authorList>
            <person name="Rinke C."/>
            <person name="Chuvochina M."/>
            <person name="Mussig A.J."/>
            <person name="Chaumeil P.-A."/>
            <person name="Waite D.W."/>
            <person name="Whitman W.B."/>
            <person name="Parks D.H."/>
            <person name="Hugenholtz P."/>
        </authorList>
    </citation>
    <scope>NUCLEOTIDE SEQUENCE</scope>
    <source>
        <strain evidence="1">UBA8834</strain>
    </source>
</reference>